<dbReference type="Proteomes" id="UP000264006">
    <property type="component" value="Chromosome"/>
</dbReference>
<keyword evidence="2" id="KW-1133">Transmembrane helix</keyword>
<accession>A0A346XZH4</accession>
<protein>
    <submittedName>
        <fullName evidence="3">Extensin-like protein</fullName>
    </submittedName>
</protein>
<evidence type="ECO:0000313" key="3">
    <source>
        <dbReference type="EMBL" id="AXV07621.1"/>
    </source>
</evidence>
<reference evidence="3 4" key="1">
    <citation type="submission" date="2018-09" db="EMBL/GenBank/DDBJ databases">
        <title>Complete genome sequence of Euzebya sp. DY32-46 isolated from seawater of Pacific Ocean.</title>
        <authorList>
            <person name="Xu L."/>
            <person name="Wu Y.-H."/>
            <person name="Xu X.-W."/>
        </authorList>
    </citation>
    <scope>NUCLEOTIDE SEQUENCE [LARGE SCALE GENOMIC DNA]</scope>
    <source>
        <strain evidence="3 4">DY32-46</strain>
    </source>
</reference>
<dbReference type="EMBL" id="CP031165">
    <property type="protein sequence ID" value="AXV07621.1"/>
    <property type="molecule type" value="Genomic_DNA"/>
</dbReference>
<sequence>MILISLILVLVSAVSLLIGGLFSEELDLIYVSIAAALAAGVFLLVGVLRGNRRPKPVRAAAPTTTSGDDAPAATWKGAGWSGNGQDALSRDEDVTTDLSGASATPPAVQDSAPPAPAAPPAATPPVSTPPPAPAPPPVAPPTSAPAAPKGGGWAPPGASPRPASSSGPTRPAATPPPPPPPPA</sequence>
<dbReference type="RefSeq" id="WP_164710555.1">
    <property type="nucleotide sequence ID" value="NZ_CP031165.1"/>
</dbReference>
<evidence type="ECO:0000256" key="2">
    <source>
        <dbReference type="SAM" id="Phobius"/>
    </source>
</evidence>
<keyword evidence="4" id="KW-1185">Reference proteome</keyword>
<proteinExistence type="predicted"/>
<dbReference type="AlphaFoldDB" id="A0A346XZH4"/>
<dbReference type="KEGG" id="euz:DVS28_a2942"/>
<feature type="transmembrane region" description="Helical" evidence="2">
    <location>
        <begin position="29"/>
        <end position="48"/>
    </location>
</feature>
<feature type="compositionally biased region" description="Low complexity" evidence="1">
    <location>
        <begin position="160"/>
        <end position="172"/>
    </location>
</feature>
<keyword evidence="2" id="KW-0812">Transmembrane</keyword>
<evidence type="ECO:0000313" key="4">
    <source>
        <dbReference type="Proteomes" id="UP000264006"/>
    </source>
</evidence>
<feature type="region of interest" description="Disordered" evidence="1">
    <location>
        <begin position="54"/>
        <end position="183"/>
    </location>
</feature>
<gene>
    <name evidence="3" type="ORF">DVS28_a2942</name>
</gene>
<evidence type="ECO:0000256" key="1">
    <source>
        <dbReference type="SAM" id="MobiDB-lite"/>
    </source>
</evidence>
<keyword evidence="2" id="KW-0472">Membrane</keyword>
<feature type="compositionally biased region" description="Pro residues" evidence="1">
    <location>
        <begin position="113"/>
        <end position="143"/>
    </location>
</feature>
<feature type="compositionally biased region" description="Pro residues" evidence="1">
    <location>
        <begin position="173"/>
        <end position="183"/>
    </location>
</feature>
<organism evidence="3 4">
    <name type="scientific">Euzebya pacifica</name>
    <dbReference type="NCBI Taxonomy" id="1608957"/>
    <lineage>
        <taxon>Bacteria</taxon>
        <taxon>Bacillati</taxon>
        <taxon>Actinomycetota</taxon>
        <taxon>Nitriliruptoria</taxon>
        <taxon>Euzebyales</taxon>
    </lineage>
</organism>
<name>A0A346XZH4_9ACTN</name>